<feature type="transmembrane region" description="Helical" evidence="1">
    <location>
        <begin position="21"/>
        <end position="44"/>
    </location>
</feature>
<sequence>MMAIRMWKRLKKRLRRSRRPLPLWTLGRIAVTIWMVIAIDGLIFQPVLHAENMINNPPFHQILMEQEANVEVVLKRIYVCGEETESLGRMSVLQLNRMLQDHWEWRVEAKDEAKTVIVAEINDLSDYCKSNAYFGVDRDGNLSLYDGLPKEEKVLRTFFQLDIEFMESSLPKKQIYALVTGIRVSDMDEYYSVLSTFSDFAMEQNTKAMETIPTGQ</sequence>
<reference evidence="4" key="1">
    <citation type="journal article" date="2019" name="Int. J. Syst. Evol. Microbiol.">
        <title>The Global Catalogue of Microorganisms (GCM) 10K type strain sequencing project: providing services to taxonomists for standard genome sequencing and annotation.</title>
        <authorList>
            <consortium name="The Broad Institute Genomics Platform"/>
            <consortium name="The Broad Institute Genome Sequencing Center for Infectious Disease"/>
            <person name="Wu L."/>
            <person name="Ma J."/>
        </authorList>
    </citation>
    <scope>NUCLEOTIDE SEQUENCE [LARGE SCALE GENOMIC DNA]</scope>
    <source>
        <strain evidence="4">CCUG 59129</strain>
    </source>
</reference>
<dbReference type="RefSeq" id="WP_377568949.1">
    <property type="nucleotide sequence ID" value="NZ_JBHTJZ010000073.1"/>
</dbReference>
<dbReference type="Gene3D" id="3.30.70.1740">
    <property type="entry name" value="Bypass-of-forespore C, C-terminal domain"/>
    <property type="match status" value="1"/>
</dbReference>
<organism evidence="3 4">
    <name type="scientific">Paenibacillus chungangensis</name>
    <dbReference type="NCBI Taxonomy" id="696535"/>
    <lineage>
        <taxon>Bacteria</taxon>
        <taxon>Bacillati</taxon>
        <taxon>Bacillota</taxon>
        <taxon>Bacilli</taxon>
        <taxon>Bacillales</taxon>
        <taxon>Paenibacillaceae</taxon>
        <taxon>Paenibacillus</taxon>
    </lineage>
</organism>
<accession>A0ABW3HXX5</accession>
<evidence type="ECO:0000259" key="2">
    <source>
        <dbReference type="Pfam" id="PF08955"/>
    </source>
</evidence>
<evidence type="ECO:0000256" key="1">
    <source>
        <dbReference type="SAM" id="Phobius"/>
    </source>
</evidence>
<dbReference type="Pfam" id="PF08955">
    <property type="entry name" value="BofC_C"/>
    <property type="match status" value="1"/>
</dbReference>
<keyword evidence="1" id="KW-0472">Membrane</keyword>
<dbReference type="Proteomes" id="UP001596989">
    <property type="component" value="Unassembled WGS sequence"/>
</dbReference>
<dbReference type="InterPro" id="IPR015050">
    <property type="entry name" value="BofC_C"/>
</dbReference>
<keyword evidence="4" id="KW-1185">Reference proteome</keyword>
<dbReference type="InterPro" id="IPR038117">
    <property type="entry name" value="BofC_C_sf"/>
</dbReference>
<keyword evidence="1" id="KW-1133">Transmembrane helix</keyword>
<proteinExistence type="predicted"/>
<name>A0ABW3HXX5_9BACL</name>
<protein>
    <submittedName>
        <fullName evidence="3">BofC C-terminal domain-containing protein</fullName>
    </submittedName>
</protein>
<comment type="caution">
    <text evidence="3">The sequence shown here is derived from an EMBL/GenBank/DDBJ whole genome shotgun (WGS) entry which is preliminary data.</text>
</comment>
<evidence type="ECO:0000313" key="3">
    <source>
        <dbReference type="EMBL" id="MFD0962348.1"/>
    </source>
</evidence>
<evidence type="ECO:0000313" key="4">
    <source>
        <dbReference type="Proteomes" id="UP001596989"/>
    </source>
</evidence>
<keyword evidence="1" id="KW-0812">Transmembrane</keyword>
<gene>
    <name evidence="3" type="ORF">ACFQ2I_23685</name>
</gene>
<feature type="domain" description="Bypass of forespore C C-terminal" evidence="2">
    <location>
        <begin position="122"/>
        <end position="198"/>
    </location>
</feature>
<dbReference type="EMBL" id="JBHTJZ010000073">
    <property type="protein sequence ID" value="MFD0962348.1"/>
    <property type="molecule type" value="Genomic_DNA"/>
</dbReference>